<dbReference type="WBParaSite" id="L893_g34061.t1">
    <property type="protein sequence ID" value="L893_g34061.t1"/>
    <property type="gene ID" value="L893_g34061"/>
</dbReference>
<keyword evidence="6 8" id="KW-0508">mRNA splicing</keyword>
<evidence type="ECO:0000256" key="7">
    <source>
        <dbReference type="ARBA" id="ARBA00023242"/>
    </source>
</evidence>
<dbReference type="InterPro" id="IPR039974">
    <property type="entry name" value="Splicing_factor_SLU7"/>
</dbReference>
<evidence type="ECO:0000256" key="8">
    <source>
        <dbReference type="RuleBase" id="RU367071"/>
    </source>
</evidence>
<dbReference type="AlphaFoldDB" id="A0A1I8A9K1"/>
<comment type="similarity">
    <text evidence="2 8">Belongs to the SLU7 family.</text>
</comment>
<dbReference type="Pfam" id="PF11708">
    <property type="entry name" value="Slu7"/>
    <property type="match status" value="1"/>
</dbReference>
<dbReference type="GO" id="GO:0005681">
    <property type="term" value="C:spliceosomal complex"/>
    <property type="evidence" value="ECO:0007669"/>
    <property type="project" value="UniProtKB-UniRule"/>
</dbReference>
<comment type="subunit">
    <text evidence="8">Associated with the spliceosome.</text>
</comment>
<dbReference type="PANTHER" id="PTHR12942">
    <property type="entry name" value="STEP II SPLICING FACTOR SLU7"/>
    <property type="match status" value="1"/>
</dbReference>
<accession>A0A1I8A9K1</accession>
<keyword evidence="10" id="KW-1185">Reference proteome</keyword>
<dbReference type="PANTHER" id="PTHR12942:SF2">
    <property type="entry name" value="PRE-MRNA-SPLICING FACTOR SLU7"/>
    <property type="match status" value="1"/>
</dbReference>
<evidence type="ECO:0000313" key="10">
    <source>
        <dbReference type="Proteomes" id="UP000095287"/>
    </source>
</evidence>
<dbReference type="Proteomes" id="UP000095287">
    <property type="component" value="Unplaced"/>
</dbReference>
<evidence type="ECO:0000313" key="11">
    <source>
        <dbReference type="WBParaSite" id="L893_g34061.t1"/>
    </source>
</evidence>
<dbReference type="GO" id="GO:0030628">
    <property type="term" value="F:pre-mRNA 3'-splice site binding"/>
    <property type="evidence" value="ECO:0007669"/>
    <property type="project" value="UniProtKB-UniRule"/>
</dbReference>
<evidence type="ECO:0000256" key="1">
    <source>
        <dbReference type="ARBA" id="ARBA00004123"/>
    </source>
</evidence>
<dbReference type="InterPro" id="IPR021715">
    <property type="entry name" value="Slu7_dom"/>
</dbReference>
<evidence type="ECO:0000256" key="2">
    <source>
        <dbReference type="ARBA" id="ARBA00007203"/>
    </source>
</evidence>
<reference evidence="11" key="1">
    <citation type="submission" date="2016-11" db="UniProtKB">
        <authorList>
            <consortium name="WormBaseParasite"/>
        </authorList>
    </citation>
    <scope>IDENTIFICATION</scope>
</reference>
<evidence type="ECO:0000256" key="4">
    <source>
        <dbReference type="ARBA" id="ARBA00022664"/>
    </source>
</evidence>
<evidence type="ECO:0000256" key="3">
    <source>
        <dbReference type="ARBA" id="ARBA00021377"/>
    </source>
</evidence>
<organism evidence="10 11">
    <name type="scientific">Steinernema glaseri</name>
    <dbReference type="NCBI Taxonomy" id="37863"/>
    <lineage>
        <taxon>Eukaryota</taxon>
        <taxon>Metazoa</taxon>
        <taxon>Ecdysozoa</taxon>
        <taxon>Nematoda</taxon>
        <taxon>Chromadorea</taxon>
        <taxon>Rhabditida</taxon>
        <taxon>Tylenchina</taxon>
        <taxon>Panagrolaimomorpha</taxon>
        <taxon>Strongyloidoidea</taxon>
        <taxon>Steinernematidae</taxon>
        <taxon>Steinernema</taxon>
    </lineage>
</organism>
<keyword evidence="4 8" id="KW-0507">mRNA processing</keyword>
<comment type="subcellular location">
    <subcellularLocation>
        <location evidence="1 8">Nucleus</location>
    </subcellularLocation>
</comment>
<sequence length="170" mass="19608">MRENPFAGVPGREKEAAKFAGENFVRYTGEVQQANEAQVFAWSARCQGVDVHALAEPTKLEQYKKDFEEQKEKSKKEHMEKLIEKYGGREHIEAPPKDLLPQQTEQYVEYSRTGNVVKGQEKATAKSRFDEDVYPMNHTSVWGSYWEDGKWGFKCCRATMKNAYCTRVAK</sequence>
<evidence type="ECO:0000256" key="5">
    <source>
        <dbReference type="ARBA" id="ARBA00022728"/>
    </source>
</evidence>
<protein>
    <recommendedName>
        <fullName evidence="3 8">Pre-mRNA-splicing factor SLU7</fullName>
    </recommendedName>
</protein>
<proteinExistence type="inferred from homology"/>
<dbReference type="GO" id="GO:0000398">
    <property type="term" value="P:mRNA splicing, via spliceosome"/>
    <property type="evidence" value="ECO:0007669"/>
    <property type="project" value="UniProtKB-UniRule"/>
</dbReference>
<feature type="domain" description="Pre-mRNA-splicing factor SLU7" evidence="9">
    <location>
        <begin position="1"/>
        <end position="144"/>
    </location>
</feature>
<evidence type="ECO:0000259" key="9">
    <source>
        <dbReference type="Pfam" id="PF11708"/>
    </source>
</evidence>
<keyword evidence="5 8" id="KW-0747">Spliceosome</keyword>
<comment type="function">
    <text evidence="8">Involved in pre-mRNA splicing.</text>
</comment>
<name>A0A1I8A9K1_9BILA</name>
<keyword evidence="7 8" id="KW-0539">Nucleus</keyword>
<evidence type="ECO:0000256" key="6">
    <source>
        <dbReference type="ARBA" id="ARBA00023187"/>
    </source>
</evidence>